<accession>A0A0A6UVV4</accession>
<dbReference type="EMBL" id="JRTT01000002">
    <property type="protein sequence ID" value="KHD79053.1"/>
    <property type="molecule type" value="Genomic_DNA"/>
</dbReference>
<dbReference type="Pfam" id="PF04255">
    <property type="entry name" value="DUF433"/>
    <property type="match status" value="1"/>
</dbReference>
<organism evidence="1 2">
    <name type="scientific">Actinoplanes utahensis</name>
    <dbReference type="NCBI Taxonomy" id="1869"/>
    <lineage>
        <taxon>Bacteria</taxon>
        <taxon>Bacillati</taxon>
        <taxon>Actinomycetota</taxon>
        <taxon>Actinomycetes</taxon>
        <taxon>Micromonosporales</taxon>
        <taxon>Micromonosporaceae</taxon>
        <taxon>Actinoplanes</taxon>
    </lineage>
</organism>
<dbReference type="eggNOG" id="COG2442">
    <property type="taxonomic scope" value="Bacteria"/>
</dbReference>
<name>A0A0A6UVV4_ACTUT</name>
<evidence type="ECO:0000313" key="2">
    <source>
        <dbReference type="Proteomes" id="UP000054537"/>
    </source>
</evidence>
<keyword evidence="2" id="KW-1185">Reference proteome</keyword>
<comment type="caution">
    <text evidence="1">The sequence shown here is derived from an EMBL/GenBank/DDBJ whole genome shotgun (WGS) entry which is preliminary data.</text>
</comment>
<dbReference type="Gene3D" id="1.10.10.10">
    <property type="entry name" value="Winged helix-like DNA-binding domain superfamily/Winged helix DNA-binding domain"/>
    <property type="match status" value="1"/>
</dbReference>
<dbReference type="InterPro" id="IPR036388">
    <property type="entry name" value="WH-like_DNA-bd_sf"/>
</dbReference>
<sequence>MYTEALAARLLGVPQSTLHYWLEGGTRRGKSYKPIIRQEPLGRRVVTWAEFVEAGWLSAYRNLNVQMTELRKFIDELRERFGVPYPLADRRPLVSGRNLVYDAQTSAKLGVEFYLVSVINDQTMLTPPGEAFVQRVEWDGDVPVAYRPDHNPLSPVRIDPDVRFGKPSIKGISTEVIWEQSDVGEDVETIAEIYRLDVADVRWALAYENAQSAQKAA</sequence>
<dbReference type="SUPFAM" id="SSF46689">
    <property type="entry name" value="Homeodomain-like"/>
    <property type="match status" value="1"/>
</dbReference>
<dbReference type="InterPro" id="IPR009057">
    <property type="entry name" value="Homeodomain-like_sf"/>
</dbReference>
<dbReference type="InterPro" id="IPR007367">
    <property type="entry name" value="DUF433"/>
</dbReference>
<dbReference type="Proteomes" id="UP000054537">
    <property type="component" value="Unassembled WGS sequence"/>
</dbReference>
<gene>
    <name evidence="1" type="ORF">MB27_01970</name>
</gene>
<dbReference type="STRING" id="1869.MB27_01970"/>
<evidence type="ECO:0000313" key="1">
    <source>
        <dbReference type="EMBL" id="KHD79053.1"/>
    </source>
</evidence>
<protein>
    <recommendedName>
        <fullName evidence="3">DUF433 domain-containing protein</fullName>
    </recommendedName>
</protein>
<dbReference type="AlphaFoldDB" id="A0A0A6UVV4"/>
<reference evidence="1 2" key="1">
    <citation type="submission" date="2014-10" db="EMBL/GenBank/DDBJ databases">
        <title>Draft genome sequence of Actinoplanes utahensis NRRL 12052.</title>
        <authorList>
            <person name="Velasco-Bucheli B."/>
            <person name="del Cerro C."/>
            <person name="Hormigo D."/>
            <person name="Garcia J.L."/>
            <person name="Acebal C."/>
            <person name="Arroyo M."/>
            <person name="de la Mata I."/>
        </authorList>
    </citation>
    <scope>NUCLEOTIDE SEQUENCE [LARGE SCALE GENOMIC DNA]</scope>
    <source>
        <strain evidence="1 2">NRRL 12052</strain>
    </source>
</reference>
<evidence type="ECO:0008006" key="3">
    <source>
        <dbReference type="Google" id="ProtNLM"/>
    </source>
</evidence>
<proteinExistence type="predicted"/>